<dbReference type="PROSITE" id="PS00061">
    <property type="entry name" value="ADH_SHORT"/>
    <property type="match status" value="1"/>
</dbReference>
<accession>A0AA46NJI6</accession>
<reference evidence="3" key="1">
    <citation type="journal article" date="2022" name="J Glob Antimicrob Resist">
        <title>Comparative analysis of IMP-4- and OXA-58-containing plasmids of three carbapenemase-producing Acinetobacter ursingii strains in the Netherlands.</title>
        <authorList>
            <person name="Hendrickx A.P.A."/>
            <person name="Schade R.P."/>
            <person name="Landman F."/>
            <person name="Bosch T."/>
            <person name="Schouls L.M."/>
            <person name="van Dijk K."/>
        </authorList>
    </citation>
    <scope>NUCLEOTIDE SEQUENCE</scope>
    <source>
        <strain evidence="3">RIVM_C010761</strain>
    </source>
</reference>
<proteinExistence type="inferred from homology"/>
<dbReference type="EMBL" id="CP089044">
    <property type="protein sequence ID" value="UYF74102.1"/>
    <property type="molecule type" value="Genomic_DNA"/>
</dbReference>
<evidence type="ECO:0000256" key="1">
    <source>
        <dbReference type="ARBA" id="ARBA00006484"/>
    </source>
</evidence>
<evidence type="ECO:0000313" key="3">
    <source>
        <dbReference type="EMBL" id="UYF74102.1"/>
    </source>
</evidence>
<evidence type="ECO:0000313" key="4">
    <source>
        <dbReference type="Proteomes" id="UP001164081"/>
    </source>
</evidence>
<dbReference type="Gene3D" id="3.40.50.720">
    <property type="entry name" value="NAD(P)-binding Rossmann-like Domain"/>
    <property type="match status" value="1"/>
</dbReference>
<dbReference type="EC" id="1.1.1.47" evidence="3"/>
<dbReference type="GO" id="GO:0047936">
    <property type="term" value="F:glucose 1-dehydrogenase [NAD(P)+] activity"/>
    <property type="evidence" value="ECO:0007669"/>
    <property type="project" value="UniProtKB-EC"/>
</dbReference>
<organism evidence="3 4">
    <name type="scientific">Acinetobacter ursingii</name>
    <dbReference type="NCBI Taxonomy" id="108980"/>
    <lineage>
        <taxon>Bacteria</taxon>
        <taxon>Pseudomonadati</taxon>
        <taxon>Pseudomonadota</taxon>
        <taxon>Gammaproteobacteria</taxon>
        <taxon>Moraxellales</taxon>
        <taxon>Moraxellaceae</taxon>
        <taxon>Acinetobacter</taxon>
    </lineage>
</organism>
<dbReference type="InterPro" id="IPR020904">
    <property type="entry name" value="Sc_DH/Rdtase_CS"/>
</dbReference>
<evidence type="ECO:0000256" key="2">
    <source>
        <dbReference type="ARBA" id="ARBA00023002"/>
    </source>
</evidence>
<dbReference type="PANTHER" id="PTHR24321:SF8">
    <property type="entry name" value="ESTRADIOL 17-BETA-DEHYDROGENASE 8-RELATED"/>
    <property type="match status" value="1"/>
</dbReference>
<dbReference type="Pfam" id="PF13561">
    <property type="entry name" value="adh_short_C2"/>
    <property type="match status" value="1"/>
</dbReference>
<dbReference type="AlphaFoldDB" id="A0AA46NJI6"/>
<dbReference type="NCBIfam" id="NF005559">
    <property type="entry name" value="PRK07231.1"/>
    <property type="match status" value="1"/>
</dbReference>
<dbReference type="PANTHER" id="PTHR24321">
    <property type="entry name" value="DEHYDROGENASES, SHORT CHAIN"/>
    <property type="match status" value="1"/>
</dbReference>
<gene>
    <name evidence="3" type="ORF">LSO58_09420</name>
</gene>
<dbReference type="PRINTS" id="PR00080">
    <property type="entry name" value="SDRFAMILY"/>
</dbReference>
<dbReference type="InterPro" id="IPR002347">
    <property type="entry name" value="SDR_fam"/>
</dbReference>
<dbReference type="InterPro" id="IPR036291">
    <property type="entry name" value="NAD(P)-bd_dom_sf"/>
</dbReference>
<dbReference type="Proteomes" id="UP001164081">
    <property type="component" value="Chromosome"/>
</dbReference>
<sequence>MCRLKNKVCIITGAASGMGESEALAFAQQGAKLVIADLNLEQANRVAAQIVTAGGEAFACQVNVTELDQLQHLVEFSLEKFGRIDILLNNAGVFDKYTNSLETSDELWDAMFDINVKSVFRLSNLVLPKMIEQGSGTIINIASVAGLVAQMGGASYTASKHAVIGYTKHLAAVYAKYGIKINAICPGTIRTPMTAKMLETRPTDKIPLDRFGEASEVADLAIFLASDEARFMNGACITIDGGYTII</sequence>
<dbReference type="PRINTS" id="PR00081">
    <property type="entry name" value="GDHRDH"/>
</dbReference>
<dbReference type="RefSeq" id="WP_004989058.1">
    <property type="nucleotide sequence ID" value="NZ_BCMC01000027.1"/>
</dbReference>
<name>A0AA46NJI6_9GAMM</name>
<dbReference type="CDD" id="cd05233">
    <property type="entry name" value="SDR_c"/>
    <property type="match status" value="1"/>
</dbReference>
<comment type="similarity">
    <text evidence="1">Belongs to the short-chain dehydrogenases/reductases (SDR) family.</text>
</comment>
<dbReference type="FunFam" id="3.40.50.720:FF:000084">
    <property type="entry name" value="Short-chain dehydrogenase reductase"/>
    <property type="match status" value="1"/>
</dbReference>
<dbReference type="SUPFAM" id="SSF51735">
    <property type="entry name" value="NAD(P)-binding Rossmann-fold domains"/>
    <property type="match status" value="1"/>
</dbReference>
<protein>
    <submittedName>
        <fullName evidence="3">Glucose 1-dehydrogenase</fullName>
        <ecNumber evidence="3">1.1.1.47</ecNumber>
    </submittedName>
</protein>
<keyword evidence="2 3" id="KW-0560">Oxidoreductase</keyword>